<keyword evidence="2" id="KW-1185">Reference proteome</keyword>
<organism evidence="1 2">
    <name type="scientific">Brugia pahangi</name>
    <name type="common">Filarial nematode worm</name>
    <dbReference type="NCBI Taxonomy" id="6280"/>
    <lineage>
        <taxon>Eukaryota</taxon>
        <taxon>Metazoa</taxon>
        <taxon>Ecdysozoa</taxon>
        <taxon>Nematoda</taxon>
        <taxon>Chromadorea</taxon>
        <taxon>Rhabditida</taxon>
        <taxon>Spirurina</taxon>
        <taxon>Spiruromorpha</taxon>
        <taxon>Filarioidea</taxon>
        <taxon>Onchocercidae</taxon>
        <taxon>Brugia</taxon>
    </lineage>
</organism>
<accession>A0A3P7QH32</accession>
<name>A0A3P7QH32_BRUPA</name>
<dbReference type="AlphaFoldDB" id="A0A3P7QH32"/>
<protein>
    <submittedName>
        <fullName evidence="1">Uncharacterized protein</fullName>
    </submittedName>
</protein>
<proteinExistence type="predicted"/>
<gene>
    <name evidence="1" type="ORF">BPAG_LOCUS1199</name>
</gene>
<sequence>MESRFKLFAQLIQRVKHSREFIAIKRISPTLRNVKSWKLTELLDSRMNRSTLITSIRMNRRVPVGQILTGLELKTVCGEMTLRKYVICVNLWTRNHTEGTLQFVI</sequence>
<reference evidence="1 2" key="1">
    <citation type="submission" date="2018-11" db="EMBL/GenBank/DDBJ databases">
        <authorList>
            <consortium name="Pathogen Informatics"/>
        </authorList>
    </citation>
    <scope>NUCLEOTIDE SEQUENCE [LARGE SCALE GENOMIC DNA]</scope>
</reference>
<dbReference type="Proteomes" id="UP000278627">
    <property type="component" value="Unassembled WGS sequence"/>
</dbReference>
<dbReference type="EMBL" id="UZAD01000082">
    <property type="protein sequence ID" value="VDN82385.1"/>
    <property type="molecule type" value="Genomic_DNA"/>
</dbReference>
<evidence type="ECO:0000313" key="1">
    <source>
        <dbReference type="EMBL" id="VDN82385.1"/>
    </source>
</evidence>
<evidence type="ECO:0000313" key="2">
    <source>
        <dbReference type="Proteomes" id="UP000278627"/>
    </source>
</evidence>